<feature type="region of interest" description="Disordered" evidence="1">
    <location>
        <begin position="271"/>
        <end position="361"/>
    </location>
</feature>
<evidence type="ECO:0000259" key="3">
    <source>
        <dbReference type="Pfam" id="PF24320"/>
    </source>
</evidence>
<evidence type="ECO:0000256" key="1">
    <source>
        <dbReference type="SAM" id="MobiDB-lite"/>
    </source>
</evidence>
<proteinExistence type="predicted"/>
<dbReference type="EMBL" id="ML975150">
    <property type="protein sequence ID" value="KAF1816503.1"/>
    <property type="molecule type" value="Genomic_DNA"/>
</dbReference>
<reference evidence="4 6" key="1">
    <citation type="submission" date="2020-01" db="EMBL/GenBank/DDBJ databases">
        <authorList>
            <consortium name="DOE Joint Genome Institute"/>
            <person name="Haridas S."/>
            <person name="Albert R."/>
            <person name="Binder M."/>
            <person name="Bloem J."/>
            <person name="Labutti K."/>
            <person name="Salamov A."/>
            <person name="Andreopoulos B."/>
            <person name="Baker S.E."/>
            <person name="Barry K."/>
            <person name="Bills G."/>
            <person name="Bluhm B.H."/>
            <person name="Cannon C."/>
            <person name="Castanera R."/>
            <person name="Culley D.E."/>
            <person name="Daum C."/>
            <person name="Ezra D."/>
            <person name="Gonzalez J.B."/>
            <person name="Henrissat B."/>
            <person name="Kuo A."/>
            <person name="Liang C."/>
            <person name="Lipzen A."/>
            <person name="Lutzoni F."/>
            <person name="Magnuson J."/>
            <person name="Mondo S."/>
            <person name="Nolan M."/>
            <person name="Ohm R."/>
            <person name="Pangilinan J."/>
            <person name="Park H.-J."/>
            <person name="Ramirez L."/>
            <person name="Alfaro M."/>
            <person name="Sun H."/>
            <person name="Tritt A."/>
            <person name="Yoshinaga Y."/>
            <person name="Zwiers L.-H."/>
            <person name="Turgeon B.G."/>
            <person name="Goodwin S.B."/>
            <person name="Spatafora J.W."/>
            <person name="Crous P.W."/>
            <person name="Grigoriev I.V."/>
        </authorList>
    </citation>
    <scope>NUCLEOTIDE SEQUENCE</scope>
    <source>
        <strain evidence="4 6">CBS 781.70</strain>
    </source>
</reference>
<protein>
    <recommendedName>
        <fullName evidence="3">DUF7492 domain-containing protein</fullName>
    </recommendedName>
</protein>
<dbReference type="Proteomes" id="UP000504638">
    <property type="component" value="Unplaced"/>
</dbReference>
<sequence>MHTKSTLTALFGTVSLASAHSWVEQAQVINNGVYVGDLGFARSWGMPMDDRKYQIPGAGANRPNLAPEDLLCGPNERASVQQGSNNPRLQASPGDFVALKYRENGHTTTNYEPLKVGTLFLYATENPKEDQKLMDALDWTKDGSLDEGRLLNEQPFDDGRCYEHNPGSTANAQRAGKFPNDNQGASWLWCESDIQVPTETATGQPLTVYWVWNFTAPNGAAEWYTSCLDFDIVDKPEVQRTANATPQPAQPLQDTNTKALANYIERAGGTEAPANTAAPSASSTPSTPSTSAAPPLQSSAPPASSPQAPSSSSSFRHSNSPASSRGPTGPMRYPGYTLIGRPTSFQTSYRPTGVPSASGTGSGDVAGPLTITVTEMETRRIGGGGSLASLIFLVIWVSH</sequence>
<evidence type="ECO:0000256" key="2">
    <source>
        <dbReference type="SAM" id="SignalP"/>
    </source>
</evidence>
<name>A0A6G1GEM5_9PEZI</name>
<accession>A0A6G1GEM5</accession>
<feature type="chain" id="PRO_5044632092" description="DUF7492 domain-containing protein" evidence="2">
    <location>
        <begin position="20"/>
        <end position="399"/>
    </location>
</feature>
<dbReference type="Pfam" id="PF24320">
    <property type="entry name" value="DUF7492"/>
    <property type="match status" value="1"/>
</dbReference>
<organism evidence="4">
    <name type="scientific">Eremomyces bilateralis CBS 781.70</name>
    <dbReference type="NCBI Taxonomy" id="1392243"/>
    <lineage>
        <taxon>Eukaryota</taxon>
        <taxon>Fungi</taxon>
        <taxon>Dikarya</taxon>
        <taxon>Ascomycota</taxon>
        <taxon>Pezizomycotina</taxon>
        <taxon>Dothideomycetes</taxon>
        <taxon>Dothideomycetes incertae sedis</taxon>
        <taxon>Eremomycetales</taxon>
        <taxon>Eremomycetaceae</taxon>
        <taxon>Eremomyces</taxon>
    </lineage>
</organism>
<evidence type="ECO:0000313" key="6">
    <source>
        <dbReference type="RefSeq" id="XP_033538134.1"/>
    </source>
</evidence>
<gene>
    <name evidence="4 6" type="ORF">P152DRAFT_446151</name>
</gene>
<feature type="signal peptide" evidence="2">
    <location>
        <begin position="1"/>
        <end position="19"/>
    </location>
</feature>
<evidence type="ECO:0000313" key="5">
    <source>
        <dbReference type="Proteomes" id="UP000504638"/>
    </source>
</evidence>
<dbReference type="AlphaFoldDB" id="A0A6G1GEM5"/>
<keyword evidence="5" id="KW-1185">Reference proteome</keyword>
<feature type="domain" description="DUF7492" evidence="3">
    <location>
        <begin position="17"/>
        <end position="255"/>
    </location>
</feature>
<evidence type="ECO:0000313" key="4">
    <source>
        <dbReference type="EMBL" id="KAF1816503.1"/>
    </source>
</evidence>
<keyword evidence="2" id="KW-0732">Signal</keyword>
<dbReference type="RefSeq" id="XP_033538134.1">
    <property type="nucleotide sequence ID" value="XM_033677906.1"/>
</dbReference>
<dbReference type="InterPro" id="IPR055915">
    <property type="entry name" value="DUF7492"/>
</dbReference>
<feature type="compositionally biased region" description="Low complexity" evidence="1">
    <location>
        <begin position="272"/>
        <end position="324"/>
    </location>
</feature>
<feature type="compositionally biased region" description="Polar residues" evidence="1">
    <location>
        <begin position="343"/>
        <end position="359"/>
    </location>
</feature>
<dbReference type="OrthoDB" id="64281at2759"/>
<reference evidence="6" key="3">
    <citation type="submission" date="2025-04" db="UniProtKB">
        <authorList>
            <consortium name="RefSeq"/>
        </authorList>
    </citation>
    <scope>IDENTIFICATION</scope>
    <source>
        <strain evidence="6">CBS 781.70</strain>
    </source>
</reference>
<reference evidence="6" key="2">
    <citation type="submission" date="2020-04" db="EMBL/GenBank/DDBJ databases">
        <authorList>
            <consortium name="NCBI Genome Project"/>
        </authorList>
    </citation>
    <scope>NUCLEOTIDE SEQUENCE</scope>
    <source>
        <strain evidence="6">CBS 781.70</strain>
    </source>
</reference>
<dbReference type="GeneID" id="54418476"/>